<keyword evidence="1" id="KW-1133">Transmembrane helix</keyword>
<feature type="transmembrane region" description="Helical" evidence="1">
    <location>
        <begin position="16"/>
        <end position="39"/>
    </location>
</feature>
<evidence type="ECO:0000313" key="2">
    <source>
        <dbReference type="EMBL" id="NDV36584.1"/>
    </source>
</evidence>
<name>A0A6B2LHY6_9EUKA</name>
<organism evidence="2">
    <name type="scientific">Arcella intermedia</name>
    <dbReference type="NCBI Taxonomy" id="1963864"/>
    <lineage>
        <taxon>Eukaryota</taxon>
        <taxon>Amoebozoa</taxon>
        <taxon>Tubulinea</taxon>
        <taxon>Elardia</taxon>
        <taxon>Arcellinida</taxon>
        <taxon>Sphaerothecina</taxon>
        <taxon>Arcellidae</taxon>
        <taxon>Arcella</taxon>
    </lineage>
</organism>
<protein>
    <recommendedName>
        <fullName evidence="3">Ion transport domain-containing protein</fullName>
    </recommendedName>
</protein>
<proteinExistence type="predicted"/>
<accession>A0A6B2LHY6</accession>
<feature type="transmembrane region" description="Helical" evidence="1">
    <location>
        <begin position="51"/>
        <end position="71"/>
    </location>
</feature>
<keyword evidence="1" id="KW-0472">Membrane</keyword>
<evidence type="ECO:0000256" key="1">
    <source>
        <dbReference type="SAM" id="Phobius"/>
    </source>
</evidence>
<sequence length="92" mass="10336">MVLFALSILVTQELDVLIFLLTVMMTMSALKMSALRAVVVCILKRIAMTRTLALLIHVMMVFVIISFNTAMMKMLVLRMNVIKKLESASTSK</sequence>
<reference evidence="2" key="1">
    <citation type="journal article" date="2020" name="J. Eukaryot. Microbiol.">
        <title>De novo Sequencing, Assembly and Annotation of the Transcriptome for the Free-Living Testate Amoeba Arcella intermedia.</title>
        <authorList>
            <person name="Ribeiro G.M."/>
            <person name="Porfirio-Sousa A.L."/>
            <person name="Maurer-Alcala X.X."/>
            <person name="Katz L.A."/>
            <person name="Lahr D.J.G."/>
        </authorList>
    </citation>
    <scope>NUCLEOTIDE SEQUENCE</scope>
</reference>
<dbReference type="AlphaFoldDB" id="A0A6B2LHY6"/>
<dbReference type="EMBL" id="GIBP01007615">
    <property type="protein sequence ID" value="NDV36584.1"/>
    <property type="molecule type" value="Transcribed_RNA"/>
</dbReference>
<keyword evidence="1" id="KW-0812">Transmembrane</keyword>
<evidence type="ECO:0008006" key="3">
    <source>
        <dbReference type="Google" id="ProtNLM"/>
    </source>
</evidence>